<dbReference type="InterPro" id="IPR006143">
    <property type="entry name" value="RND_pump_MFP"/>
</dbReference>
<accession>G0A1M0</accession>
<keyword evidence="8" id="KW-1185">Reference proteome</keyword>
<dbReference type="OrthoDB" id="9806939at2"/>
<protein>
    <submittedName>
        <fullName evidence="7">Efflux transporter, RND family, MFP subunit</fullName>
    </submittedName>
</protein>
<keyword evidence="3" id="KW-0812">Transmembrane</keyword>
<evidence type="ECO:0000256" key="1">
    <source>
        <dbReference type="ARBA" id="ARBA00009477"/>
    </source>
</evidence>
<dbReference type="eggNOG" id="COG0845">
    <property type="taxonomic scope" value="Bacteria"/>
</dbReference>
<evidence type="ECO:0000256" key="3">
    <source>
        <dbReference type="SAM" id="Phobius"/>
    </source>
</evidence>
<dbReference type="Gene3D" id="2.40.30.170">
    <property type="match status" value="1"/>
</dbReference>
<dbReference type="InterPro" id="IPR058792">
    <property type="entry name" value="Beta-barrel_RND_2"/>
</dbReference>
<gene>
    <name evidence="7" type="ordered locus">Metme_1662</name>
</gene>
<evidence type="ECO:0000259" key="4">
    <source>
        <dbReference type="Pfam" id="PF25954"/>
    </source>
</evidence>
<evidence type="ECO:0000259" key="5">
    <source>
        <dbReference type="Pfam" id="PF25973"/>
    </source>
</evidence>
<feature type="transmembrane region" description="Helical" evidence="3">
    <location>
        <begin position="12"/>
        <end position="28"/>
    </location>
</feature>
<dbReference type="PANTHER" id="PTHR30469">
    <property type="entry name" value="MULTIDRUG RESISTANCE PROTEIN MDTA"/>
    <property type="match status" value="1"/>
</dbReference>
<evidence type="ECO:0000313" key="8">
    <source>
        <dbReference type="Proteomes" id="UP000008888"/>
    </source>
</evidence>
<feature type="domain" description="YknX-like C-terminal permuted SH3-like" evidence="6">
    <location>
        <begin position="316"/>
        <end position="383"/>
    </location>
</feature>
<evidence type="ECO:0000313" key="7">
    <source>
        <dbReference type="EMBL" id="AEG00081.1"/>
    </source>
</evidence>
<organism evidence="7 8">
    <name type="scientific">Methylomonas methanica (strain DSM 25384 / MC09)</name>
    <dbReference type="NCBI Taxonomy" id="857087"/>
    <lineage>
        <taxon>Bacteria</taxon>
        <taxon>Pseudomonadati</taxon>
        <taxon>Pseudomonadota</taxon>
        <taxon>Gammaproteobacteria</taxon>
        <taxon>Methylococcales</taxon>
        <taxon>Methylococcaceae</taxon>
        <taxon>Methylomonas</taxon>
    </lineage>
</organism>
<dbReference type="Gene3D" id="1.10.287.470">
    <property type="entry name" value="Helix hairpin bin"/>
    <property type="match status" value="1"/>
</dbReference>
<dbReference type="GO" id="GO:1990281">
    <property type="term" value="C:efflux pump complex"/>
    <property type="evidence" value="ECO:0007669"/>
    <property type="project" value="TreeGrafter"/>
</dbReference>
<dbReference type="NCBIfam" id="TIGR01730">
    <property type="entry name" value="RND_mfp"/>
    <property type="match status" value="1"/>
</dbReference>
<name>G0A1M0_METMM</name>
<dbReference type="RefSeq" id="WP_013818334.1">
    <property type="nucleotide sequence ID" value="NC_015572.1"/>
</dbReference>
<feature type="domain" description="CzcB-like barrel-sandwich hybrid" evidence="5">
    <location>
        <begin position="75"/>
        <end position="207"/>
    </location>
</feature>
<dbReference type="PANTHER" id="PTHR30469:SF37">
    <property type="entry name" value="RAGD PROTEIN"/>
    <property type="match status" value="1"/>
</dbReference>
<dbReference type="EMBL" id="CP002738">
    <property type="protein sequence ID" value="AEG00081.1"/>
    <property type="molecule type" value="Genomic_DNA"/>
</dbReference>
<dbReference type="InterPro" id="IPR058637">
    <property type="entry name" value="YknX-like_C"/>
</dbReference>
<evidence type="ECO:0000259" key="6">
    <source>
        <dbReference type="Pfam" id="PF25989"/>
    </source>
</evidence>
<feature type="domain" description="CusB-like beta-barrel" evidence="4">
    <location>
        <begin position="238"/>
        <end position="309"/>
    </location>
</feature>
<dbReference type="Gene3D" id="2.40.420.20">
    <property type="match status" value="1"/>
</dbReference>
<reference key="2">
    <citation type="submission" date="2011-05" db="EMBL/GenBank/DDBJ databases">
        <title>Complete genome sequence of the aerobic marine methanotroph Methylomonas methanica MC09.</title>
        <authorList>
            <person name="Boden R."/>
            <person name="Cunliffe M."/>
            <person name="Scanlan J."/>
            <person name="Moussard H."/>
            <person name="Kits K.D."/>
            <person name="Klotz M."/>
            <person name="Jetten M."/>
            <person name="Vuilleumier S."/>
            <person name="Han J."/>
            <person name="Peters L."/>
            <person name="Mikhailova N."/>
            <person name="Teshima H."/>
            <person name="Tapia R."/>
            <person name="Kyrpides N."/>
            <person name="Ivanova N."/>
            <person name="Pagani I."/>
            <person name="Cheng J.-F."/>
            <person name="Goodwin L."/>
            <person name="Han C."/>
            <person name="Hauser L."/>
            <person name="Land M."/>
            <person name="Lapidus A."/>
            <person name="Lucas S."/>
            <person name="Pitluck S."/>
            <person name="Woyke T."/>
            <person name="Stein L.Y."/>
            <person name="Murrell C."/>
        </authorList>
    </citation>
    <scope>NUCLEOTIDE SEQUENCE</scope>
    <source>
        <strain>MC09</strain>
    </source>
</reference>
<dbReference type="SUPFAM" id="SSF111369">
    <property type="entry name" value="HlyD-like secretion proteins"/>
    <property type="match status" value="1"/>
</dbReference>
<reference evidence="7 8" key="1">
    <citation type="journal article" date="2011" name="J. Bacteriol.">
        <title>Complete Genome Sequence of the Aerobic Marine Methanotroph Methylomonas methanica MC09.</title>
        <authorList>
            <person name="Boden R."/>
            <person name="Cunliffe M."/>
            <person name="Scanlan J."/>
            <person name="Moussard H."/>
            <person name="Kits K.D."/>
            <person name="Klotz M.G."/>
            <person name="Jetten M.S."/>
            <person name="Vuilleumier S."/>
            <person name="Han J."/>
            <person name="Peters L."/>
            <person name="Mikhailova N."/>
            <person name="Teshima H."/>
            <person name="Tapia R."/>
            <person name="Kyrpides N."/>
            <person name="Ivanova N."/>
            <person name="Pagani I."/>
            <person name="Cheng J.F."/>
            <person name="Goodwin L."/>
            <person name="Han C."/>
            <person name="Hauser L."/>
            <person name="Land M.L."/>
            <person name="Lapidus A."/>
            <person name="Lucas S."/>
            <person name="Pitluck S."/>
            <person name="Woyke T."/>
            <person name="Stein L."/>
            <person name="Murrell J.C."/>
        </authorList>
    </citation>
    <scope>NUCLEOTIDE SEQUENCE [LARGE SCALE GENOMIC DNA]</scope>
    <source>
        <strain evidence="7 8">MC09</strain>
    </source>
</reference>
<comment type="similarity">
    <text evidence="1">Belongs to the membrane fusion protein (MFP) (TC 8.A.1) family.</text>
</comment>
<keyword evidence="3" id="KW-1133">Transmembrane helix</keyword>
<dbReference type="Proteomes" id="UP000008888">
    <property type="component" value="Chromosome"/>
</dbReference>
<sequence length="414" mass="45456">MNTIRSGKHMTVIWALILLAGYLGYQFYQRWHNAETLRELTLEAAIPTVALTSATLGEPNESITLPGTVDAWYQAPIYAQVSGYVKMWYKDYGAHVKKGDKLAEIAAPALDAQFAQAKADLEAQQAKYNLAVVTAKRYLAMRESHAVSEQAISVQQANMLAEKAQVNAAKHNVSNFEAKMRFKTIVAPYDGIVTRRNINVGDYINNEGYISSSSATDGSATMSDLFQVADIHKMRLFISVPSPFARFLKPSMTADVTVPQFPNRHFTAEFLTTANGIDPNTRTVVAEFTIENKDHVLWPGSYATVRIQAPVDQNVMSIPSSAMVFDDKGTQVATVTEDNRIHFKPITVSKILDATVEVMEGVTASDRIVNNPSAALLEGDEVRIVTPAPGYDNSQTEEKKDHGEAANQAVVDHG</sequence>
<feature type="region of interest" description="Disordered" evidence="2">
    <location>
        <begin position="386"/>
        <end position="414"/>
    </location>
</feature>
<proteinExistence type="inferred from homology"/>
<dbReference type="GO" id="GO:0015562">
    <property type="term" value="F:efflux transmembrane transporter activity"/>
    <property type="evidence" value="ECO:0007669"/>
    <property type="project" value="TreeGrafter"/>
</dbReference>
<dbReference type="AlphaFoldDB" id="G0A1M0"/>
<dbReference type="HOGENOM" id="CLU_018816_1_4_6"/>
<evidence type="ECO:0000256" key="2">
    <source>
        <dbReference type="SAM" id="MobiDB-lite"/>
    </source>
</evidence>
<keyword evidence="3" id="KW-0472">Membrane</keyword>
<dbReference type="Gene3D" id="2.40.50.100">
    <property type="match status" value="1"/>
</dbReference>
<dbReference type="Pfam" id="PF25989">
    <property type="entry name" value="YknX_C"/>
    <property type="match status" value="1"/>
</dbReference>
<dbReference type="Pfam" id="PF25954">
    <property type="entry name" value="Beta-barrel_RND_2"/>
    <property type="match status" value="1"/>
</dbReference>
<dbReference type="InterPro" id="IPR058647">
    <property type="entry name" value="BSH_CzcB-like"/>
</dbReference>
<dbReference type="STRING" id="857087.Metme_1662"/>
<reference evidence="8" key="3">
    <citation type="submission" date="2011-05" db="EMBL/GenBank/DDBJ databases">
        <title>Complete sequence of Methylomonas methanica MC09.</title>
        <authorList>
            <consortium name="US DOE Joint Genome Institute"/>
            <person name="Lucas S."/>
            <person name="Han J."/>
            <person name="Lapidus A."/>
            <person name="Cheng J.-F."/>
            <person name="Goodwin L."/>
            <person name="Pitluck S."/>
            <person name="Peters L."/>
            <person name="Mikhailova N."/>
            <person name="Teshima H."/>
            <person name="Han C."/>
            <person name="Tapia R."/>
            <person name="Land M."/>
            <person name="Hauser L."/>
            <person name="Kyrpides N."/>
            <person name="Ivanova N."/>
            <person name="Pagani I."/>
            <person name="Stein L."/>
            <person name="Woyke T."/>
        </authorList>
    </citation>
    <scope>NUCLEOTIDE SEQUENCE [LARGE SCALE GENOMIC DNA]</scope>
    <source>
        <strain evidence="8">MC09</strain>
    </source>
</reference>
<dbReference type="KEGG" id="mmt:Metme_1662"/>
<dbReference type="Pfam" id="PF25973">
    <property type="entry name" value="BSH_CzcB"/>
    <property type="match status" value="1"/>
</dbReference>